<dbReference type="AlphaFoldDB" id="A0AA88RWQ5"/>
<organism evidence="1 2">
    <name type="scientific">Tachysurus vachellii</name>
    <name type="common">Darkbarbel catfish</name>
    <name type="synonym">Pelteobagrus vachellii</name>
    <dbReference type="NCBI Taxonomy" id="175792"/>
    <lineage>
        <taxon>Eukaryota</taxon>
        <taxon>Metazoa</taxon>
        <taxon>Chordata</taxon>
        <taxon>Craniata</taxon>
        <taxon>Vertebrata</taxon>
        <taxon>Euteleostomi</taxon>
        <taxon>Actinopterygii</taxon>
        <taxon>Neopterygii</taxon>
        <taxon>Teleostei</taxon>
        <taxon>Ostariophysi</taxon>
        <taxon>Siluriformes</taxon>
        <taxon>Bagridae</taxon>
        <taxon>Tachysurus</taxon>
    </lineage>
</organism>
<evidence type="ECO:0000313" key="1">
    <source>
        <dbReference type="EMBL" id="KAK2823125.1"/>
    </source>
</evidence>
<comment type="caution">
    <text evidence="1">The sequence shown here is derived from an EMBL/GenBank/DDBJ whole genome shotgun (WGS) entry which is preliminary data.</text>
</comment>
<accession>A0AA88RWQ5</accession>
<reference evidence="1" key="1">
    <citation type="submission" date="2023-08" db="EMBL/GenBank/DDBJ databases">
        <title>Pelteobagrus vachellii genome.</title>
        <authorList>
            <person name="Liu H."/>
        </authorList>
    </citation>
    <scope>NUCLEOTIDE SEQUENCE</scope>
    <source>
        <strain evidence="1">PRFRI_2022a</strain>
        <tissue evidence="1">Muscle</tissue>
    </source>
</reference>
<evidence type="ECO:0000313" key="2">
    <source>
        <dbReference type="Proteomes" id="UP001187315"/>
    </source>
</evidence>
<keyword evidence="2" id="KW-1185">Reference proteome</keyword>
<name>A0AA88RWQ5_TACVA</name>
<sequence length="67" mass="7758">MSLAGCHALVTWRRLERKPRGIDYLSSVQVSSRDDAESYRVPSLIRTDPLKLFLLLIKETPYYCLES</sequence>
<proteinExistence type="predicted"/>
<protein>
    <submittedName>
        <fullName evidence="1">Uncharacterized protein</fullName>
    </submittedName>
</protein>
<dbReference type="EMBL" id="JAVHJS010000021">
    <property type="protein sequence ID" value="KAK2823125.1"/>
    <property type="molecule type" value="Genomic_DNA"/>
</dbReference>
<gene>
    <name evidence="1" type="ORF">Q7C36_019725</name>
</gene>
<dbReference type="Proteomes" id="UP001187315">
    <property type="component" value="Unassembled WGS sequence"/>
</dbReference>